<feature type="compositionally biased region" description="Low complexity" evidence="1">
    <location>
        <begin position="900"/>
        <end position="930"/>
    </location>
</feature>
<feature type="region of interest" description="Disordered" evidence="1">
    <location>
        <begin position="195"/>
        <end position="281"/>
    </location>
</feature>
<feature type="region of interest" description="Disordered" evidence="1">
    <location>
        <begin position="1137"/>
        <end position="1159"/>
    </location>
</feature>
<protein>
    <submittedName>
        <fullName evidence="2">Uncharacterized protein</fullName>
    </submittedName>
</protein>
<keyword evidence="3" id="KW-1185">Reference proteome</keyword>
<feature type="region of interest" description="Disordered" evidence="1">
    <location>
        <begin position="322"/>
        <end position="362"/>
    </location>
</feature>
<feature type="compositionally biased region" description="Basic residues" evidence="1">
    <location>
        <begin position="141"/>
        <end position="150"/>
    </location>
</feature>
<evidence type="ECO:0000313" key="3">
    <source>
        <dbReference type="Proteomes" id="UP000002358"/>
    </source>
</evidence>
<reference evidence="2" key="1">
    <citation type="submission" date="2021-01" db="UniProtKB">
        <authorList>
            <consortium name="EnsemblMetazoa"/>
        </authorList>
    </citation>
    <scope>IDENTIFICATION</scope>
</reference>
<feature type="compositionally biased region" description="Polar residues" evidence="1">
    <location>
        <begin position="842"/>
        <end position="861"/>
    </location>
</feature>
<evidence type="ECO:0000256" key="1">
    <source>
        <dbReference type="SAM" id="MobiDB-lite"/>
    </source>
</evidence>
<evidence type="ECO:0000313" key="2">
    <source>
        <dbReference type="EnsemblMetazoa" id="XP_031787662"/>
    </source>
</evidence>
<feature type="compositionally biased region" description="Polar residues" evidence="1">
    <location>
        <begin position="802"/>
        <end position="816"/>
    </location>
</feature>
<feature type="compositionally biased region" description="Polar residues" evidence="1">
    <location>
        <begin position="940"/>
        <end position="951"/>
    </location>
</feature>
<dbReference type="RefSeq" id="XP_031787662.1">
    <property type="nucleotide sequence ID" value="XM_031931802.2"/>
</dbReference>
<feature type="compositionally biased region" description="Low complexity" evidence="1">
    <location>
        <begin position="975"/>
        <end position="994"/>
    </location>
</feature>
<feature type="compositionally biased region" description="Polar residues" evidence="1">
    <location>
        <begin position="768"/>
        <end position="794"/>
    </location>
</feature>
<feature type="region of interest" description="Disordered" evidence="1">
    <location>
        <begin position="612"/>
        <end position="652"/>
    </location>
</feature>
<dbReference type="Proteomes" id="UP000002358">
    <property type="component" value="Chromosome 1"/>
</dbReference>
<feature type="compositionally biased region" description="Low complexity" evidence="1">
    <location>
        <begin position="226"/>
        <end position="280"/>
    </location>
</feature>
<feature type="compositionally biased region" description="Polar residues" evidence="1">
    <location>
        <begin position="322"/>
        <end position="332"/>
    </location>
</feature>
<dbReference type="OrthoDB" id="7689910at2759"/>
<feature type="compositionally biased region" description="Polar residues" evidence="1">
    <location>
        <begin position="1137"/>
        <end position="1147"/>
    </location>
</feature>
<sequence length="1997" mass="226473">MSQSSISSCKSSLESRKRARTSSPETPARKSQRKRFILSLPKKYLEISSQASSESFNKCDTQSTTSFSITAGAPSEAPTETSSSTLEYASLATQYGISIDCVKQHYSILTSTAQVLVIKTALIKQEIVSPEKALQTSPVFRSKKRGRKPKIKIEPKSEEKLDSPREGILSKRASRNIHNYFESFSNTLSIKQEPKSDDSLEEFEEKKILQNRSQPSKHQDFMQNGSLSRLRSKSSSQLSQLSSSTSQRFSQSHSCSQQSIQSRSSSLRSSNRKLNPLNSRVSKKLTPVEKWTELIDSSGDEFADSRPKKKALNKTAIQTTQEKNETLVSNPFSKIKKQDSQKSKAKSNSFWRKKFGSDDDPATRKRKFLKSFKLKKGDKSDHVNKDLLDSVSKVEVEKEDSEEERKADKTLTCNRMIKKKRISAKNNTTIKKDSNNIELSTQSSVDSLSVNCQYFNSKTVETVTSMPSQSYPYSSVLSFGADPSDYEPDNETRTNEKICDSNDKLSQDYVNSVVDHDNSNCDNNLEEEENNLNDSFLSLDLMESSTKSIDVELSVKPLKEQKCSIQEINTHTVKKPRAKPKIISDSKLLKNTIILSAPKKIGIRKHLKANSKAISPNSNEQLPSVTSPLKVSNGTDNQTNDVPPSGSEPKFNGITKNLPLDNVTQQQKQQQQNQQSNSLRNNVGVEESFDSLCEDITELTNYDGQAETITLYKGNNQDDADVEVLSLSAGNSPNSGHFKTPTCTFLNSDTKEKSSSSSNISKTRKSPINFQRDSRLSLSSPTVIKTRRNTTPNDTKTKSLLDPNNATNKKSPITFQRRSRLSLLSSKSGFSNVNGAREDKSSNGTNDKSSPSASNSTSRKSPITFEPTSRLSLSLKSSTITKAQECLTSDKLNNRLQQQNLSSSVNSLSKTQQQQPTASESTSSFQTSSTFVNKDPRLNRSISPIKSTNVVSRDPRLNRSISPTKLPALTDPRLVRSNSRPSSPTTSVVSTNESPDPRLQKRAERENTETIIQQRQEINLVKQENHSSITIRDSQSAQKKASVFERLGRKSPSPNKHIDVKKELMDIVKSGKVRSIGYYDSDDEECMSIHPGDMFSSDEESNASPPHRKFTSERMRQNEEIRNKPMSIKDRLTLNTSRMSQRNPSSFATPAVPTTTATTTTRTTRLINRITFDINADNQSRVSTVSATTTQPFMQTVPKVSGMAAYASQCRKEPFNTYSNNDAAFNANFYKDNSAALNDKFYKMNAAQMRKDVDNLSQFGCSPTITFDNNTQQTHDTDSMFMADTVKILFFKRFCFRMLRYGNCSMEMTSCHYSHHVYSLQKLIKEKKLEVLMPILDCAIHQKFNFFLQNVWSSLLPKLNDEMFNVYNKLYQAELRSERFLNELLGYCLNSKLYTVESFVKKLAMFVEKGNRDWVRNICVAIKPKISDGFCWETIKCLAQKAVPPVDMIELTILQCLKRKKNSSHINEVYDLIKNKITNLERNRMSQTMLKQFYTLVQKTCLVNEKEVLNTIPLASSANDVTEIAVSSPAISRCQSVESLKSAEVENQGLTVNTSCNVQQPINSPVDVLKNTPTRGESTNFSEYTVNEVDSGDPTSVFRDRFWKIYLRASVIDKCLAHEDYDDVWNTLNEFCKENVQDTLLKRAYYHILCKNVKTCQRHISEIIKRAVRNRWPSSQKCIDLLFDVGIYALIDLGNSDLWVMALDLLSSLKIIEPNEPRTTFVLICTEIYLANSDPLEALYLLQRTRLIKTNRDEWLTKDHTKDDEKHRNKVVIILLKALSYNEPEKAVYLFKELLTDQYIYYYPIDLRLYLDKLMLLLLLNGKDELVADMCRLIIGNDLTLQKSTYRELITRMLPIDEVLTNQVLDYAIHLGYYNDIQIKNGFTTVIIDTNSSEEELYLILRRLIYILKLNVGPVIHRLRPNQLKVTLIFEDIPVEKRLYINEVAAKRSDTYISIRNLVNKMLATRFTPPIRISRGKVSKICKLMSRTLVDYLKHWD</sequence>
<dbReference type="KEGG" id="nvi:100678762"/>
<organism evidence="2 3">
    <name type="scientific">Nasonia vitripennis</name>
    <name type="common">Parasitic wasp</name>
    <dbReference type="NCBI Taxonomy" id="7425"/>
    <lineage>
        <taxon>Eukaryota</taxon>
        <taxon>Metazoa</taxon>
        <taxon>Ecdysozoa</taxon>
        <taxon>Arthropoda</taxon>
        <taxon>Hexapoda</taxon>
        <taxon>Insecta</taxon>
        <taxon>Pterygota</taxon>
        <taxon>Neoptera</taxon>
        <taxon>Endopterygota</taxon>
        <taxon>Hymenoptera</taxon>
        <taxon>Apocrita</taxon>
        <taxon>Proctotrupomorpha</taxon>
        <taxon>Chalcidoidea</taxon>
        <taxon>Pteromalidae</taxon>
        <taxon>Pteromalinae</taxon>
        <taxon>Nasonia</taxon>
    </lineage>
</organism>
<feature type="compositionally biased region" description="Basic and acidic residues" evidence="1">
    <location>
        <begin position="995"/>
        <end position="1007"/>
    </location>
</feature>
<accession>A0A7M7QHW1</accession>
<feature type="compositionally biased region" description="Polar residues" evidence="1">
    <location>
        <begin position="210"/>
        <end position="225"/>
    </location>
</feature>
<dbReference type="GeneID" id="100678762"/>
<feature type="region of interest" description="Disordered" evidence="1">
    <location>
        <begin position="727"/>
        <end position="870"/>
    </location>
</feature>
<feature type="region of interest" description="Disordered" evidence="1">
    <location>
        <begin position="134"/>
        <end position="169"/>
    </location>
</feature>
<feature type="compositionally biased region" description="Low complexity" evidence="1">
    <location>
        <begin position="1"/>
        <end position="12"/>
    </location>
</feature>
<feature type="region of interest" description="Disordered" evidence="1">
    <location>
        <begin position="1"/>
        <end position="35"/>
    </location>
</feature>
<feature type="compositionally biased region" description="Polar residues" evidence="1">
    <location>
        <begin position="728"/>
        <end position="747"/>
    </location>
</feature>
<feature type="compositionally biased region" description="Polar residues" evidence="1">
    <location>
        <begin position="612"/>
        <end position="642"/>
    </location>
</feature>
<feature type="region of interest" description="Disordered" evidence="1">
    <location>
        <begin position="1094"/>
        <end position="1118"/>
    </location>
</feature>
<dbReference type="EnsemblMetazoa" id="XM_031931802">
    <property type="protein sequence ID" value="XP_031787662"/>
    <property type="gene ID" value="LOC100678762"/>
</dbReference>
<feature type="compositionally biased region" description="Basic and acidic residues" evidence="1">
    <location>
        <begin position="195"/>
        <end position="208"/>
    </location>
</feature>
<dbReference type="InParanoid" id="A0A7M7QHW1"/>
<feature type="compositionally biased region" description="Low complexity" evidence="1">
    <location>
        <begin position="1148"/>
        <end position="1159"/>
    </location>
</feature>
<proteinExistence type="predicted"/>
<feature type="compositionally biased region" description="Basic and acidic residues" evidence="1">
    <location>
        <begin position="151"/>
        <end position="169"/>
    </location>
</feature>
<name>A0A7M7QHW1_NASVI</name>
<feature type="region of interest" description="Disordered" evidence="1">
    <location>
        <begin position="900"/>
        <end position="1007"/>
    </location>
</feature>